<protein>
    <submittedName>
        <fullName evidence="3">DNA sulfur modification protein DndD</fullName>
    </submittedName>
</protein>
<dbReference type="SUPFAM" id="SSF52540">
    <property type="entry name" value="P-loop containing nucleoside triphosphate hydrolases"/>
    <property type="match status" value="1"/>
</dbReference>
<evidence type="ECO:0000259" key="2">
    <source>
        <dbReference type="Pfam" id="PF13476"/>
    </source>
</evidence>
<evidence type="ECO:0000313" key="4">
    <source>
        <dbReference type="Proteomes" id="UP000248326"/>
    </source>
</evidence>
<evidence type="ECO:0000256" key="1">
    <source>
        <dbReference type="SAM" id="Coils"/>
    </source>
</evidence>
<feature type="coiled-coil region" evidence="1">
    <location>
        <begin position="386"/>
        <end position="470"/>
    </location>
</feature>
<dbReference type="PANTHER" id="PTHR32114">
    <property type="entry name" value="ABC TRANSPORTER ABCH.3"/>
    <property type="match status" value="1"/>
</dbReference>
<feature type="domain" description="Rad50/SbcC-type AAA" evidence="2">
    <location>
        <begin position="5"/>
        <end position="252"/>
    </location>
</feature>
<dbReference type="InterPro" id="IPR027417">
    <property type="entry name" value="P-loop_NTPase"/>
</dbReference>
<sequence>MKLERVTLDNFRQYRGLQEFEVSILPDLNVTLFHGQNGAGKTGMFSALNWCLFGEGLEDIGDVFNRGALFDLPEGGRGSYAVSIKFRHKSHTYLAQRRQPVRRAGLRAVDDGPPSFTLMRLKATGEVTPVQFDLGFMNSVLPRNVRQYFFFDGEKMDDLTRAGNSEVKDAIRNVMRLPALERAETRFTEIARDLRGEIKRSASPESQRLADEEDRLRTEKTQLGAVRAKVRDELTLARTQIETLEAQLRSMEGARQLQEQRDRLLVDWKTTEGQDDKKTVELRKALMGAYTPWVRAATVDALAILDEKRERGEMPPGIREQFLQDLIERLECVCGRSFHEHDEVHARLASIMERSHATQQLEVEYTRLSGELRTLPQRVVTQRQLIDTLARDREDLRLRKTQIESELDNINRQLHTSSAGDIAALEKQRTTLTESRDRLLVQDQVNLMRLEEIDRELDALQGKKAAAEAQERQALLLTRTAALAQRLADAVTSVKHAYFETIRHDIERVTQDVFRKLAWKQEHFENVRIDQDFRLEVIDRYGVPTRKELSAGERQILSLAFICAMVQVSGEEAPLVMDTPFGRLSGDHLRAVASNLPALAPQLILFVTDREWDDASRAGLEPHTGKQYRLHFHRENSFTRVEELSPA</sequence>
<dbReference type="EMBL" id="QJSX01000006">
    <property type="protein sequence ID" value="PYE54096.1"/>
    <property type="molecule type" value="Genomic_DNA"/>
</dbReference>
<dbReference type="GO" id="GO:0006302">
    <property type="term" value="P:double-strand break repair"/>
    <property type="evidence" value="ECO:0007669"/>
    <property type="project" value="InterPro"/>
</dbReference>
<reference evidence="3 4" key="1">
    <citation type="submission" date="2018-06" db="EMBL/GenBank/DDBJ databases">
        <title>Genomic Encyclopedia of Type Strains, Phase IV (KMG-IV): sequencing the most valuable type-strain genomes for metagenomic binning, comparative biology and taxonomic classification.</title>
        <authorList>
            <person name="Goeker M."/>
        </authorList>
    </citation>
    <scope>NUCLEOTIDE SEQUENCE [LARGE SCALE GENOMIC DNA]</scope>
    <source>
        <strain evidence="3 4">DSM 18048</strain>
    </source>
</reference>
<dbReference type="Gene3D" id="3.40.50.300">
    <property type="entry name" value="P-loop containing nucleotide triphosphate hydrolases"/>
    <property type="match status" value="2"/>
</dbReference>
<dbReference type="GO" id="GO:0016887">
    <property type="term" value="F:ATP hydrolysis activity"/>
    <property type="evidence" value="ECO:0007669"/>
    <property type="project" value="InterPro"/>
</dbReference>
<dbReference type="OrthoDB" id="9795626at2"/>
<keyword evidence="4" id="KW-1185">Reference proteome</keyword>
<dbReference type="PANTHER" id="PTHR32114:SF2">
    <property type="entry name" value="ABC TRANSPORTER ABCH.3"/>
    <property type="match status" value="1"/>
</dbReference>
<dbReference type="Proteomes" id="UP000248326">
    <property type="component" value="Unassembled WGS sequence"/>
</dbReference>
<dbReference type="AlphaFoldDB" id="A0A318S8D0"/>
<dbReference type="Pfam" id="PF13476">
    <property type="entry name" value="AAA_23"/>
    <property type="match status" value="1"/>
</dbReference>
<name>A0A318S8D0_9DEIO</name>
<organism evidence="3 4">
    <name type="scientific">Deinococcus yavapaiensis KR-236</name>
    <dbReference type="NCBI Taxonomy" id="694435"/>
    <lineage>
        <taxon>Bacteria</taxon>
        <taxon>Thermotogati</taxon>
        <taxon>Deinococcota</taxon>
        <taxon>Deinococci</taxon>
        <taxon>Deinococcales</taxon>
        <taxon>Deinococcaceae</taxon>
        <taxon>Deinococcus</taxon>
    </lineage>
</organism>
<comment type="caution">
    <text evidence="3">The sequence shown here is derived from an EMBL/GenBank/DDBJ whole genome shotgun (WGS) entry which is preliminary data.</text>
</comment>
<accession>A0A318S8D0</accession>
<keyword evidence="1" id="KW-0175">Coiled coil</keyword>
<evidence type="ECO:0000313" key="3">
    <source>
        <dbReference type="EMBL" id="PYE54096.1"/>
    </source>
</evidence>
<feature type="coiled-coil region" evidence="1">
    <location>
        <begin position="227"/>
        <end position="261"/>
    </location>
</feature>
<gene>
    <name evidence="3" type="ORF">DES52_10658</name>
</gene>
<dbReference type="InterPro" id="IPR038729">
    <property type="entry name" value="Rad50/SbcC_AAA"/>
</dbReference>
<proteinExistence type="predicted"/>